<keyword evidence="3" id="KW-1185">Reference proteome</keyword>
<evidence type="ECO:0000256" key="1">
    <source>
        <dbReference type="SAM" id="MobiDB-lite"/>
    </source>
</evidence>
<dbReference type="EMBL" id="ML212773">
    <property type="protein sequence ID" value="TFK78139.1"/>
    <property type="molecule type" value="Genomic_DNA"/>
</dbReference>
<evidence type="ECO:0000313" key="2">
    <source>
        <dbReference type="EMBL" id="TFK78139.1"/>
    </source>
</evidence>
<dbReference type="STRING" id="1314778.A0A5C3NN98"/>
<feature type="region of interest" description="Disordered" evidence="1">
    <location>
        <begin position="25"/>
        <end position="173"/>
    </location>
</feature>
<dbReference type="InParanoid" id="A0A5C3NN98"/>
<feature type="non-terminal residue" evidence="2">
    <location>
        <position position="370"/>
    </location>
</feature>
<dbReference type="Proteomes" id="UP000308197">
    <property type="component" value="Unassembled WGS sequence"/>
</dbReference>
<dbReference type="AlphaFoldDB" id="A0A5C3NN98"/>
<feature type="compositionally biased region" description="Basic and acidic residues" evidence="1">
    <location>
        <begin position="57"/>
        <end position="91"/>
    </location>
</feature>
<reference evidence="2 3" key="1">
    <citation type="journal article" date="2019" name="Nat. Ecol. Evol.">
        <title>Megaphylogeny resolves global patterns of mushroom evolution.</title>
        <authorList>
            <person name="Varga T."/>
            <person name="Krizsan K."/>
            <person name="Foldi C."/>
            <person name="Dima B."/>
            <person name="Sanchez-Garcia M."/>
            <person name="Sanchez-Ramirez S."/>
            <person name="Szollosi G.J."/>
            <person name="Szarkandi J.G."/>
            <person name="Papp V."/>
            <person name="Albert L."/>
            <person name="Andreopoulos W."/>
            <person name="Angelini C."/>
            <person name="Antonin V."/>
            <person name="Barry K.W."/>
            <person name="Bougher N.L."/>
            <person name="Buchanan P."/>
            <person name="Buyck B."/>
            <person name="Bense V."/>
            <person name="Catcheside P."/>
            <person name="Chovatia M."/>
            <person name="Cooper J."/>
            <person name="Damon W."/>
            <person name="Desjardin D."/>
            <person name="Finy P."/>
            <person name="Geml J."/>
            <person name="Haridas S."/>
            <person name="Hughes K."/>
            <person name="Justo A."/>
            <person name="Karasinski D."/>
            <person name="Kautmanova I."/>
            <person name="Kiss B."/>
            <person name="Kocsube S."/>
            <person name="Kotiranta H."/>
            <person name="LaButti K.M."/>
            <person name="Lechner B.E."/>
            <person name="Liimatainen K."/>
            <person name="Lipzen A."/>
            <person name="Lukacs Z."/>
            <person name="Mihaltcheva S."/>
            <person name="Morgado L.N."/>
            <person name="Niskanen T."/>
            <person name="Noordeloos M.E."/>
            <person name="Ohm R.A."/>
            <person name="Ortiz-Santana B."/>
            <person name="Ovrebo C."/>
            <person name="Racz N."/>
            <person name="Riley R."/>
            <person name="Savchenko A."/>
            <person name="Shiryaev A."/>
            <person name="Soop K."/>
            <person name="Spirin V."/>
            <person name="Szebenyi C."/>
            <person name="Tomsovsky M."/>
            <person name="Tulloss R.E."/>
            <person name="Uehling J."/>
            <person name="Grigoriev I.V."/>
            <person name="Vagvolgyi C."/>
            <person name="Papp T."/>
            <person name="Martin F.M."/>
            <person name="Miettinen O."/>
            <person name="Hibbett D.S."/>
            <person name="Nagy L.G."/>
        </authorList>
    </citation>
    <scope>NUCLEOTIDE SEQUENCE [LARGE SCALE GENOMIC DNA]</scope>
    <source>
        <strain evidence="2 3">HHB13444</strain>
    </source>
</reference>
<accession>A0A5C3NN98</accession>
<gene>
    <name evidence="2" type="ORF">K466DRAFT_571029</name>
</gene>
<sequence>MSVPPPGLRRRTEHNVAAACRTAMLPDRNADQYEVFGAAGGAPDPDDGSSSSSSDGDGDRASRNNGGHDEGRHGRDSRQSTDRRRDSEPPRRPQGGPPGGPPGGGPPGGGPRRGSDASSSQPESPHHRRSLSRIPTHPADARPRDISIAPRHVRSPSYLHEREQPLRPDKWNDPNAEYIESQLRIIRQAIRDRVGREMADVPALKNLKNVPAPEKYSGRDDVDEFMSWLKLLLRWMELSRVAGPELDGYRVNLLGQFLVNAARDWYDETIDNIHITGRVWVFEDAVCALFRRFIHMSNARAAADKFHAARYRKDTGVNGLWEYMTKQTLKMPEPPDNYTFNRKFVDALPEEISIPILENQRISQERTPPE</sequence>
<proteinExistence type="predicted"/>
<feature type="compositionally biased region" description="Pro residues" evidence="1">
    <location>
        <begin position="95"/>
        <end position="109"/>
    </location>
</feature>
<evidence type="ECO:0000313" key="3">
    <source>
        <dbReference type="Proteomes" id="UP000308197"/>
    </source>
</evidence>
<organism evidence="2 3">
    <name type="scientific">Polyporus arcularius HHB13444</name>
    <dbReference type="NCBI Taxonomy" id="1314778"/>
    <lineage>
        <taxon>Eukaryota</taxon>
        <taxon>Fungi</taxon>
        <taxon>Dikarya</taxon>
        <taxon>Basidiomycota</taxon>
        <taxon>Agaricomycotina</taxon>
        <taxon>Agaricomycetes</taxon>
        <taxon>Polyporales</taxon>
        <taxon>Polyporaceae</taxon>
        <taxon>Polyporus</taxon>
    </lineage>
</organism>
<protein>
    <submittedName>
        <fullName evidence="2">Uncharacterized protein</fullName>
    </submittedName>
</protein>
<name>A0A5C3NN98_9APHY</name>
<feature type="compositionally biased region" description="Basic and acidic residues" evidence="1">
    <location>
        <begin position="159"/>
        <end position="172"/>
    </location>
</feature>